<keyword evidence="2" id="KW-1185">Reference proteome</keyword>
<accession>G7YVA7</accession>
<evidence type="ECO:0000313" key="1">
    <source>
        <dbReference type="EMBL" id="GAA56887.1"/>
    </source>
</evidence>
<dbReference type="Proteomes" id="UP000008909">
    <property type="component" value="Unassembled WGS sequence"/>
</dbReference>
<dbReference type="EMBL" id="DF144430">
    <property type="protein sequence ID" value="GAA56887.1"/>
    <property type="molecule type" value="Genomic_DNA"/>
</dbReference>
<organism evidence="1 2">
    <name type="scientific">Clonorchis sinensis</name>
    <name type="common">Chinese liver fluke</name>
    <dbReference type="NCBI Taxonomy" id="79923"/>
    <lineage>
        <taxon>Eukaryota</taxon>
        <taxon>Metazoa</taxon>
        <taxon>Spiralia</taxon>
        <taxon>Lophotrochozoa</taxon>
        <taxon>Platyhelminthes</taxon>
        <taxon>Trematoda</taxon>
        <taxon>Digenea</taxon>
        <taxon>Opisthorchiida</taxon>
        <taxon>Opisthorchiata</taxon>
        <taxon>Opisthorchiidae</taxon>
        <taxon>Clonorchis</taxon>
    </lineage>
</organism>
<dbReference type="AlphaFoldDB" id="G7YVA7"/>
<protein>
    <submittedName>
        <fullName evidence="1">Uncharacterized protein</fullName>
    </submittedName>
</protein>
<gene>
    <name evidence="1" type="ORF">CLF_111754</name>
</gene>
<sequence>MPLNHGSSADKRSIAGYCEFGLSSSQQKVWKFISKDNRKGSDPHGLLPVCAGQKFAAGIRTMEREIEGSHVDHPAKALSARLPKTGKNRFDGNPLRFWEFMNASQSNFAALPLDHTNKFMLKCVHVSIGGDSANIFVVHVEDGSEDITRMDDKMYLGIWLSSNMSSLHHEESPQKAFVALRMLRHTFSRITCTDFQILCGAQVRPLLEYDNHVIYRRRTKGLILDERVQGTNTKRVIGLKSVDYEVRRVVHDFLPLEHRRFRGGPILTYALLEQGLAHSRSPKFQKTRGSATGDVISGRVSNPCAAPECTYHQMLPLDQLFKCTIGSDLKSPGQRLPLIDSMTDVYFGALHHGQTWLKFNLYRSSNADLTNIPGDVSVTIEEEANPCANYKSDHQTSEDTCDADMVGFPSVMNRLLSVKVIRAIRIQKNTEDLTSIMPMWEARRFGQWINITHANAIGLTDKIQPQKRHYFVTAADLMQRLERNV</sequence>
<proteinExistence type="predicted"/>
<reference key="2">
    <citation type="submission" date="2011-10" db="EMBL/GenBank/DDBJ databases">
        <title>The genome and transcriptome sequence of Clonorchis sinensis provide insights into the carcinogenic liver fluke.</title>
        <authorList>
            <person name="Wang X."/>
            <person name="Huang Y."/>
            <person name="Chen W."/>
            <person name="Liu H."/>
            <person name="Guo L."/>
            <person name="Chen Y."/>
            <person name="Luo F."/>
            <person name="Zhou W."/>
            <person name="Sun J."/>
            <person name="Mao Q."/>
            <person name="Liang P."/>
            <person name="Zhou C."/>
            <person name="Tian Y."/>
            <person name="Men J."/>
            <person name="Lv X."/>
            <person name="Huang L."/>
            <person name="Zhou J."/>
            <person name="Hu Y."/>
            <person name="Li R."/>
            <person name="Zhang F."/>
            <person name="Lei H."/>
            <person name="Li X."/>
            <person name="Hu X."/>
            <person name="Liang C."/>
            <person name="Xu J."/>
            <person name="Wu Z."/>
            <person name="Yu X."/>
        </authorList>
    </citation>
    <scope>NUCLEOTIDE SEQUENCE</scope>
    <source>
        <strain>Henan</strain>
    </source>
</reference>
<name>G7YVA7_CLOSI</name>
<evidence type="ECO:0000313" key="2">
    <source>
        <dbReference type="Proteomes" id="UP000008909"/>
    </source>
</evidence>
<reference evidence="1" key="1">
    <citation type="journal article" date="2011" name="Genome Biol.">
        <title>The draft genome of the carcinogenic human liver fluke Clonorchis sinensis.</title>
        <authorList>
            <person name="Wang X."/>
            <person name="Chen W."/>
            <person name="Huang Y."/>
            <person name="Sun J."/>
            <person name="Men J."/>
            <person name="Liu H."/>
            <person name="Luo F."/>
            <person name="Guo L."/>
            <person name="Lv X."/>
            <person name="Deng C."/>
            <person name="Zhou C."/>
            <person name="Fan Y."/>
            <person name="Li X."/>
            <person name="Huang L."/>
            <person name="Hu Y."/>
            <person name="Liang C."/>
            <person name="Hu X."/>
            <person name="Xu J."/>
            <person name="Yu X."/>
        </authorList>
    </citation>
    <scope>NUCLEOTIDE SEQUENCE [LARGE SCALE GENOMIC DNA]</scope>
    <source>
        <strain evidence="1">Henan</strain>
    </source>
</reference>